<dbReference type="InterPro" id="IPR036388">
    <property type="entry name" value="WH-like_DNA-bd_sf"/>
</dbReference>
<dbReference type="Gene3D" id="3.40.190.290">
    <property type="match status" value="1"/>
</dbReference>
<dbReference type="GO" id="GO:0043565">
    <property type="term" value="F:sequence-specific DNA binding"/>
    <property type="evidence" value="ECO:0007669"/>
    <property type="project" value="TreeGrafter"/>
</dbReference>
<comment type="similarity">
    <text evidence="1">Belongs to the LysR transcriptional regulatory family.</text>
</comment>
<name>A0A1D7W923_BREAU</name>
<dbReference type="PROSITE" id="PS50931">
    <property type="entry name" value="HTH_LYSR"/>
    <property type="match status" value="1"/>
</dbReference>
<gene>
    <name evidence="6" type="ORF">BLSMQ_3812</name>
</gene>
<evidence type="ECO:0000313" key="7">
    <source>
        <dbReference type="Proteomes" id="UP000094793"/>
    </source>
</evidence>
<dbReference type="AlphaFoldDB" id="A0A1D7W923"/>
<organism evidence="6 7">
    <name type="scientific">Brevibacterium aurantiacum</name>
    <dbReference type="NCBI Taxonomy" id="273384"/>
    <lineage>
        <taxon>Bacteria</taxon>
        <taxon>Bacillati</taxon>
        <taxon>Actinomycetota</taxon>
        <taxon>Actinomycetes</taxon>
        <taxon>Micrococcales</taxon>
        <taxon>Brevibacteriaceae</taxon>
        <taxon>Brevibacterium</taxon>
    </lineage>
</organism>
<keyword evidence="4" id="KW-0804">Transcription</keyword>
<keyword evidence="2" id="KW-0805">Transcription regulation</keyword>
<dbReference type="GO" id="GO:0006351">
    <property type="term" value="P:DNA-templated transcription"/>
    <property type="evidence" value="ECO:0007669"/>
    <property type="project" value="TreeGrafter"/>
</dbReference>
<dbReference type="PANTHER" id="PTHR30537:SF3">
    <property type="entry name" value="TRANSCRIPTIONAL REGULATORY PROTEIN"/>
    <property type="match status" value="1"/>
</dbReference>
<dbReference type="InterPro" id="IPR005119">
    <property type="entry name" value="LysR_subst-bd"/>
</dbReference>
<evidence type="ECO:0000256" key="2">
    <source>
        <dbReference type="ARBA" id="ARBA00023015"/>
    </source>
</evidence>
<dbReference type="eggNOG" id="COG0583">
    <property type="taxonomic scope" value="Bacteria"/>
</dbReference>
<evidence type="ECO:0000259" key="5">
    <source>
        <dbReference type="PROSITE" id="PS50931"/>
    </source>
</evidence>
<dbReference type="GO" id="GO:0003700">
    <property type="term" value="F:DNA-binding transcription factor activity"/>
    <property type="evidence" value="ECO:0007669"/>
    <property type="project" value="InterPro"/>
</dbReference>
<evidence type="ECO:0000256" key="1">
    <source>
        <dbReference type="ARBA" id="ARBA00009437"/>
    </source>
</evidence>
<dbReference type="PATRIC" id="fig|1703.10.peg.3932"/>
<dbReference type="Proteomes" id="UP000094793">
    <property type="component" value="Chromosome"/>
</dbReference>
<keyword evidence="3" id="KW-0238">DNA-binding</keyword>
<dbReference type="PANTHER" id="PTHR30537">
    <property type="entry name" value="HTH-TYPE TRANSCRIPTIONAL REGULATOR"/>
    <property type="match status" value="1"/>
</dbReference>
<proteinExistence type="inferred from homology"/>
<reference evidence="7" key="1">
    <citation type="submission" date="2016-09" db="EMBL/GenBank/DDBJ databases">
        <title>Complete Genome Sequence of Brevibacterium linens SMQ-1335.</title>
        <authorList>
            <person name="de Melo A.G."/>
            <person name="Labrie S.J."/>
            <person name="Dumaresq J."/>
            <person name="Roberts R.J."/>
            <person name="Tremblay D.M."/>
            <person name="Moineau S."/>
        </authorList>
    </citation>
    <scope>NUCLEOTIDE SEQUENCE [LARGE SCALE GENOMIC DNA]</scope>
    <source>
        <strain evidence="7">SMQ-1335</strain>
    </source>
</reference>
<evidence type="ECO:0000313" key="6">
    <source>
        <dbReference type="EMBL" id="AOP55510.1"/>
    </source>
</evidence>
<dbReference type="Pfam" id="PF00126">
    <property type="entry name" value="HTH_1"/>
    <property type="match status" value="1"/>
</dbReference>
<accession>A0A1D7W923</accession>
<dbReference type="SUPFAM" id="SSF46785">
    <property type="entry name" value="Winged helix' DNA-binding domain"/>
    <property type="match status" value="1"/>
</dbReference>
<dbReference type="KEGG" id="blin:BLSMQ_3812"/>
<evidence type="ECO:0000256" key="4">
    <source>
        <dbReference type="ARBA" id="ARBA00023163"/>
    </source>
</evidence>
<dbReference type="InterPro" id="IPR058163">
    <property type="entry name" value="LysR-type_TF_proteobact-type"/>
</dbReference>
<feature type="domain" description="HTH lysR-type" evidence="5">
    <location>
        <begin position="46"/>
        <end position="103"/>
    </location>
</feature>
<dbReference type="Pfam" id="PF03466">
    <property type="entry name" value="LysR_substrate"/>
    <property type="match status" value="1"/>
</dbReference>
<protein>
    <submittedName>
        <fullName evidence="6">Transcriptional regulator, LysR family</fullName>
    </submittedName>
</protein>
<dbReference type="InterPro" id="IPR000847">
    <property type="entry name" value="LysR_HTH_N"/>
</dbReference>
<sequence>MIAHTSNSLTRFDRLFPPGSLHSCTEVAAVRLISESSLPNIADMDTKPNDLLVLLTVSRSAKFTTAAQTLGLNHTTISRRIAALEKALGGRVLSRASGGWELTDLGQEAVRVAEQIEGAVHGLGDPRRGPDPITGVVRMTATDGFSAYVAAPAVAKLRRQHPGLSVEIVTVTRQALQQRSGLDIEVVVGEPQVHRAEAFKLGDYELGMYASRDYLAEHGAPATEDELTEHRLVYFVDSMLQVDDLDAPRRLVPTMKDGLSSTNVFVHVEATRASAGIGFLPCFMADLHDDLVRLFPDTLSERLPYWMVLRPDSMRRPAVAAVVQALRDQTVARGEVLLGRGARPGEAG</sequence>
<dbReference type="SUPFAM" id="SSF53850">
    <property type="entry name" value="Periplasmic binding protein-like II"/>
    <property type="match status" value="1"/>
</dbReference>
<dbReference type="InterPro" id="IPR036390">
    <property type="entry name" value="WH_DNA-bd_sf"/>
</dbReference>
<dbReference type="EMBL" id="CP017150">
    <property type="protein sequence ID" value="AOP55510.1"/>
    <property type="molecule type" value="Genomic_DNA"/>
</dbReference>
<evidence type="ECO:0000256" key="3">
    <source>
        <dbReference type="ARBA" id="ARBA00023125"/>
    </source>
</evidence>
<dbReference type="Gene3D" id="1.10.10.10">
    <property type="entry name" value="Winged helix-like DNA-binding domain superfamily/Winged helix DNA-binding domain"/>
    <property type="match status" value="1"/>
</dbReference>